<dbReference type="EMBL" id="VMNW02000020">
    <property type="protein sequence ID" value="KAA9160734.1"/>
    <property type="molecule type" value="Genomic_DNA"/>
</dbReference>
<dbReference type="InterPro" id="IPR036291">
    <property type="entry name" value="NAD(P)-bd_dom_sf"/>
</dbReference>
<comment type="similarity">
    <text evidence="1">Belongs to the Gfo/Idh/MocA family.</text>
</comment>
<evidence type="ECO:0000256" key="3">
    <source>
        <dbReference type="SAM" id="MobiDB-lite"/>
    </source>
</evidence>
<organism evidence="6 7">
    <name type="scientific">Amycolatopsis acidicola</name>
    <dbReference type="NCBI Taxonomy" id="2596893"/>
    <lineage>
        <taxon>Bacteria</taxon>
        <taxon>Bacillati</taxon>
        <taxon>Actinomycetota</taxon>
        <taxon>Actinomycetes</taxon>
        <taxon>Pseudonocardiales</taxon>
        <taxon>Pseudonocardiaceae</taxon>
        <taxon>Amycolatopsis</taxon>
    </lineage>
</organism>
<dbReference type="PANTHER" id="PTHR43708">
    <property type="entry name" value="CONSERVED EXPRESSED OXIDOREDUCTASE (EUROFUNG)"/>
    <property type="match status" value="1"/>
</dbReference>
<evidence type="ECO:0000259" key="4">
    <source>
        <dbReference type="Pfam" id="PF01408"/>
    </source>
</evidence>
<dbReference type="AlphaFoldDB" id="A0A5N0V4L5"/>
<dbReference type="SUPFAM" id="SSF55347">
    <property type="entry name" value="Glyceraldehyde-3-phosphate dehydrogenase-like, C-terminal domain"/>
    <property type="match status" value="1"/>
</dbReference>
<evidence type="ECO:0000256" key="2">
    <source>
        <dbReference type="ARBA" id="ARBA00023002"/>
    </source>
</evidence>
<dbReference type="GO" id="GO:0000166">
    <property type="term" value="F:nucleotide binding"/>
    <property type="evidence" value="ECO:0007669"/>
    <property type="project" value="InterPro"/>
</dbReference>
<dbReference type="InterPro" id="IPR055170">
    <property type="entry name" value="GFO_IDH_MocA-like_dom"/>
</dbReference>
<dbReference type="Gene3D" id="3.30.360.10">
    <property type="entry name" value="Dihydrodipicolinate Reductase, domain 2"/>
    <property type="match status" value="1"/>
</dbReference>
<evidence type="ECO:0000256" key="1">
    <source>
        <dbReference type="ARBA" id="ARBA00010928"/>
    </source>
</evidence>
<evidence type="ECO:0000313" key="6">
    <source>
        <dbReference type="EMBL" id="KAA9160734.1"/>
    </source>
</evidence>
<protein>
    <submittedName>
        <fullName evidence="6">Oxidoreductase</fullName>
    </submittedName>
</protein>
<proteinExistence type="inferred from homology"/>
<gene>
    <name evidence="6" type="ORF">FPZ12_016450</name>
</gene>
<evidence type="ECO:0000259" key="5">
    <source>
        <dbReference type="Pfam" id="PF22725"/>
    </source>
</evidence>
<comment type="caution">
    <text evidence="6">The sequence shown here is derived from an EMBL/GenBank/DDBJ whole genome shotgun (WGS) entry which is preliminary data.</text>
</comment>
<reference evidence="6" key="1">
    <citation type="submission" date="2019-09" db="EMBL/GenBank/DDBJ databases">
        <authorList>
            <person name="Teo W.F.A."/>
            <person name="Duangmal K."/>
        </authorList>
    </citation>
    <scope>NUCLEOTIDE SEQUENCE [LARGE SCALE GENOMIC DNA]</scope>
    <source>
        <strain evidence="6">K81G1</strain>
    </source>
</reference>
<dbReference type="InterPro" id="IPR051317">
    <property type="entry name" value="Gfo/Idh/MocA_oxidoreduct"/>
</dbReference>
<dbReference type="Gene3D" id="3.40.50.720">
    <property type="entry name" value="NAD(P)-binding Rossmann-like Domain"/>
    <property type="match status" value="1"/>
</dbReference>
<accession>A0A5N0V4L5</accession>
<dbReference type="InterPro" id="IPR000683">
    <property type="entry name" value="Gfo/Idh/MocA-like_OxRdtase_N"/>
</dbReference>
<dbReference type="GO" id="GO:0016491">
    <property type="term" value="F:oxidoreductase activity"/>
    <property type="evidence" value="ECO:0007669"/>
    <property type="project" value="UniProtKB-KW"/>
</dbReference>
<feature type="domain" description="Gfo/Idh/MocA-like oxidoreductase N-terminal" evidence="4">
    <location>
        <begin position="64"/>
        <end position="179"/>
    </location>
</feature>
<name>A0A5N0V4L5_9PSEU</name>
<dbReference type="OrthoDB" id="256869at2"/>
<keyword evidence="7" id="KW-1185">Reference proteome</keyword>
<dbReference type="SUPFAM" id="SSF51735">
    <property type="entry name" value="NAD(P)-binding Rossmann-fold domains"/>
    <property type="match status" value="1"/>
</dbReference>
<feature type="domain" description="GFO/IDH/MocA-like oxidoreductase" evidence="5">
    <location>
        <begin position="189"/>
        <end position="309"/>
    </location>
</feature>
<feature type="region of interest" description="Disordered" evidence="3">
    <location>
        <begin position="40"/>
        <end position="59"/>
    </location>
</feature>
<evidence type="ECO:0000313" key="7">
    <source>
        <dbReference type="Proteomes" id="UP000319769"/>
    </source>
</evidence>
<dbReference type="Proteomes" id="UP000319769">
    <property type="component" value="Unassembled WGS sequence"/>
</dbReference>
<dbReference type="Pfam" id="PF01408">
    <property type="entry name" value="GFO_IDH_MocA"/>
    <property type="match status" value="1"/>
</dbReference>
<sequence length="416" mass="44553">MGSEGGRAGPRRARHHVHRAVQDLVCARAHCADAQLCARDRVSPSPDTPPRVRGSGDDTDQRRLRVAVIGYGNSAAWVHCPLLRAAPDFDLAVVVATSRRAEERARADGLPVVRTAGEAAAFAPEVAVVCVPDQAHETFSLEAIAIGAHVSVEKPFAPDRVAAERVRNAARRAGLRVSVFQNRRWDDDFLTAGALVRAGGLGDVTRYALRFADWRPEPGDGWRDRARSGQLDGKLADLGSHLVDQAVCLFGPVRDVFADVRRMRPGVTVNDDCTLLLRHVSGVVGEVIASAARPCLAPRIEVQGALGAYVSYGRDGQDTQLRDGVLPGSAEWGRRGREPGTSSLIRPGAGAVDVERVPGNWLAYYEQFREFVVRDGPAPVSMADALHVIEVLEAASASSARGTRVSLPWPSSGAAS</sequence>
<keyword evidence="2" id="KW-0560">Oxidoreductase</keyword>
<dbReference type="PANTHER" id="PTHR43708:SF5">
    <property type="entry name" value="CONSERVED EXPRESSED OXIDOREDUCTASE (EUROFUNG)-RELATED"/>
    <property type="match status" value="1"/>
</dbReference>
<dbReference type="Pfam" id="PF22725">
    <property type="entry name" value="GFO_IDH_MocA_C3"/>
    <property type="match status" value="1"/>
</dbReference>